<dbReference type="EMBL" id="BMAV01023768">
    <property type="protein sequence ID" value="GFY79745.1"/>
    <property type="molecule type" value="Genomic_DNA"/>
</dbReference>
<comment type="caution">
    <text evidence="1">The sequence shown here is derived from an EMBL/GenBank/DDBJ whole genome shotgun (WGS) entry which is preliminary data.</text>
</comment>
<keyword evidence="2" id="KW-1185">Reference proteome</keyword>
<organism evidence="1 2">
    <name type="scientific">Trichonephila inaurata madagascariensis</name>
    <dbReference type="NCBI Taxonomy" id="2747483"/>
    <lineage>
        <taxon>Eukaryota</taxon>
        <taxon>Metazoa</taxon>
        <taxon>Ecdysozoa</taxon>
        <taxon>Arthropoda</taxon>
        <taxon>Chelicerata</taxon>
        <taxon>Arachnida</taxon>
        <taxon>Araneae</taxon>
        <taxon>Araneomorphae</taxon>
        <taxon>Entelegynae</taxon>
        <taxon>Araneoidea</taxon>
        <taxon>Nephilidae</taxon>
        <taxon>Trichonephila</taxon>
        <taxon>Trichonephila inaurata</taxon>
    </lineage>
</organism>
<protein>
    <submittedName>
        <fullName evidence="1">Uncharacterized protein</fullName>
    </submittedName>
</protein>
<reference evidence="1" key="1">
    <citation type="submission" date="2020-08" db="EMBL/GenBank/DDBJ databases">
        <title>Multicomponent nature underlies the extraordinary mechanical properties of spider dragline silk.</title>
        <authorList>
            <person name="Kono N."/>
            <person name="Nakamura H."/>
            <person name="Mori M."/>
            <person name="Yoshida Y."/>
            <person name="Ohtoshi R."/>
            <person name="Malay A.D."/>
            <person name="Moran D.A.P."/>
            <person name="Tomita M."/>
            <person name="Numata K."/>
            <person name="Arakawa K."/>
        </authorList>
    </citation>
    <scope>NUCLEOTIDE SEQUENCE</scope>
</reference>
<sequence>MDLNFDTLLVMEPRMPTRPSTPMLTKICSQLQQLAKEVDQYSTFVRGQQFTIDALKASGIYDPDNPYVKELLNRLYEFTDRHHQAVSEYSSLSPCVIDGCPHHDFHASTPIITISDTQDISNDFYMETENSHPSERKEKFDGFTTPPSSKISKFNDIQPNFQINLAKKFNILSQETAENNLTIDSASTTIPHTVKAPFAPPPKKRP</sequence>
<name>A0A8X7CU61_9ARAC</name>
<gene>
    <name evidence="1" type="ORF">TNIN_12351</name>
</gene>
<evidence type="ECO:0000313" key="2">
    <source>
        <dbReference type="Proteomes" id="UP000886998"/>
    </source>
</evidence>
<evidence type="ECO:0000313" key="1">
    <source>
        <dbReference type="EMBL" id="GFY79745.1"/>
    </source>
</evidence>
<proteinExistence type="predicted"/>
<accession>A0A8X7CU61</accession>
<dbReference type="Proteomes" id="UP000886998">
    <property type="component" value="Unassembled WGS sequence"/>
</dbReference>
<dbReference type="AlphaFoldDB" id="A0A8X7CU61"/>